<dbReference type="Pfam" id="PF00534">
    <property type="entry name" value="Glycos_transf_1"/>
    <property type="match status" value="1"/>
</dbReference>
<proteinExistence type="predicted"/>
<dbReference type="EMBL" id="JBHSLV010000031">
    <property type="protein sequence ID" value="MFC5394461.1"/>
    <property type="molecule type" value="Genomic_DNA"/>
</dbReference>
<name>A0ABW0HBB5_9HYPH</name>
<evidence type="ECO:0000313" key="2">
    <source>
        <dbReference type="EMBL" id="MFC5394461.1"/>
    </source>
</evidence>
<dbReference type="Proteomes" id="UP001596104">
    <property type="component" value="Unassembled WGS sequence"/>
</dbReference>
<dbReference type="SUPFAM" id="SSF53756">
    <property type="entry name" value="UDP-Glycosyltransferase/glycogen phosphorylase"/>
    <property type="match status" value="1"/>
</dbReference>
<evidence type="ECO:0000259" key="1">
    <source>
        <dbReference type="Pfam" id="PF00534"/>
    </source>
</evidence>
<dbReference type="RefSeq" id="WP_377009793.1">
    <property type="nucleotide sequence ID" value="NZ_JBHSLV010000031.1"/>
</dbReference>
<protein>
    <submittedName>
        <fullName evidence="2">Glycosyltransferase family 4 protein</fullName>
        <ecNumber evidence="2">2.4.-.-</ecNumber>
    </submittedName>
</protein>
<dbReference type="CDD" id="cd03801">
    <property type="entry name" value="GT4_PimA-like"/>
    <property type="match status" value="1"/>
</dbReference>
<feature type="domain" description="Glycosyl transferase family 1" evidence="1">
    <location>
        <begin position="230"/>
        <end position="392"/>
    </location>
</feature>
<keyword evidence="2" id="KW-0328">Glycosyltransferase</keyword>
<organism evidence="2 3">
    <name type="scientific">Bosea vestrisii</name>
    <dbReference type="NCBI Taxonomy" id="151416"/>
    <lineage>
        <taxon>Bacteria</taxon>
        <taxon>Pseudomonadati</taxon>
        <taxon>Pseudomonadota</taxon>
        <taxon>Alphaproteobacteria</taxon>
        <taxon>Hyphomicrobiales</taxon>
        <taxon>Boseaceae</taxon>
        <taxon>Bosea</taxon>
    </lineage>
</organism>
<gene>
    <name evidence="2" type="ORF">ACFPPC_17615</name>
</gene>
<keyword evidence="3" id="KW-1185">Reference proteome</keyword>
<dbReference type="InterPro" id="IPR001296">
    <property type="entry name" value="Glyco_trans_1"/>
</dbReference>
<dbReference type="GO" id="GO:0016757">
    <property type="term" value="F:glycosyltransferase activity"/>
    <property type="evidence" value="ECO:0007669"/>
    <property type="project" value="UniProtKB-KW"/>
</dbReference>
<dbReference type="PANTHER" id="PTHR12526:SF636">
    <property type="entry name" value="BLL3647 PROTEIN"/>
    <property type="match status" value="1"/>
</dbReference>
<sequence>MSRVESEGPAVAIAMKGYPRLSETFIAQELLGLQRLGLPFAIWSLRHPTDGARHMMHQEITAPLHYLPEYLHDDWPRVVRGIARAVLRPSIVRLLGVFLRDLSRDRTRNRLRRFGQACVMARELPAGTCHLHVHYLHTPASVIRYAALSRGLSWSFSAHAKDIWTTPDWEKREKITDACWGVTCTRDGHAELTRLADRPDKVALLYHGLDLARFPAPPEARALRDGSDPAKPVRFITIGRAVAKKGFDDLLAALAILPAELNWRLVHIGGGEMLAALKAQAETLGLAARIEWRGALAQGAVIAALREADLFVLPSKQAENGDRDGLPNVVMEAASQALPIVATDFAGIPEFVQHGREGLLLRPGDVTALAKALDGLSRDPQWRAKLGDAAFNRLRTEFSAQAGLERVYRALREAVAGKGAAAP</sequence>
<dbReference type="PANTHER" id="PTHR12526">
    <property type="entry name" value="GLYCOSYLTRANSFERASE"/>
    <property type="match status" value="1"/>
</dbReference>
<dbReference type="EC" id="2.4.-.-" evidence="2"/>
<dbReference type="Gene3D" id="3.40.50.2000">
    <property type="entry name" value="Glycogen Phosphorylase B"/>
    <property type="match status" value="2"/>
</dbReference>
<reference evidence="3" key="1">
    <citation type="journal article" date="2019" name="Int. J. Syst. Evol. Microbiol.">
        <title>The Global Catalogue of Microorganisms (GCM) 10K type strain sequencing project: providing services to taxonomists for standard genome sequencing and annotation.</title>
        <authorList>
            <consortium name="The Broad Institute Genomics Platform"/>
            <consortium name="The Broad Institute Genome Sequencing Center for Infectious Disease"/>
            <person name="Wu L."/>
            <person name="Ma J."/>
        </authorList>
    </citation>
    <scope>NUCLEOTIDE SEQUENCE [LARGE SCALE GENOMIC DNA]</scope>
    <source>
        <strain evidence="3">CGMCC 1.16326</strain>
    </source>
</reference>
<accession>A0ABW0HBB5</accession>
<keyword evidence="2" id="KW-0808">Transferase</keyword>
<comment type="caution">
    <text evidence="2">The sequence shown here is derived from an EMBL/GenBank/DDBJ whole genome shotgun (WGS) entry which is preliminary data.</text>
</comment>
<evidence type="ECO:0000313" key="3">
    <source>
        <dbReference type="Proteomes" id="UP001596104"/>
    </source>
</evidence>